<feature type="transmembrane region" description="Helical" evidence="19">
    <location>
        <begin position="170"/>
        <end position="203"/>
    </location>
</feature>
<evidence type="ECO:0000256" key="2">
    <source>
        <dbReference type="ARBA" id="ARBA00005801"/>
    </source>
</evidence>
<keyword evidence="5 18" id="KW-0489">Methyltransferase</keyword>
<reference evidence="22 23" key="1">
    <citation type="submission" date="2014-12" db="EMBL/GenBank/DDBJ databases">
        <title>Draft Genome Sequence of Pseudoalteromonas luteoviolacea HI1.</title>
        <authorList>
            <person name="Asahina A.Y."/>
            <person name="Hadfield M.G."/>
        </authorList>
    </citation>
    <scope>NUCLEOTIDE SEQUENCE [LARGE SCALE GENOMIC DNA]</scope>
    <source>
        <strain evidence="22 23">HI1</strain>
    </source>
</reference>
<dbReference type="GO" id="GO:0006465">
    <property type="term" value="P:signal peptide processing"/>
    <property type="evidence" value="ECO:0007669"/>
    <property type="project" value="TreeGrafter"/>
</dbReference>
<evidence type="ECO:0000256" key="13">
    <source>
        <dbReference type="ARBA" id="ARBA00023268"/>
    </source>
</evidence>
<keyword evidence="3" id="KW-1003">Cell membrane</keyword>
<dbReference type="OrthoDB" id="9789291at2"/>
<name>A0A0C1QIZ3_9GAMM</name>
<dbReference type="EMBL" id="JWIC01000010">
    <property type="protein sequence ID" value="KID55062.1"/>
    <property type="molecule type" value="Genomic_DNA"/>
</dbReference>
<organism evidence="22 23">
    <name type="scientific">Pseudoalteromonas luteoviolacea</name>
    <dbReference type="NCBI Taxonomy" id="43657"/>
    <lineage>
        <taxon>Bacteria</taxon>
        <taxon>Pseudomonadati</taxon>
        <taxon>Pseudomonadota</taxon>
        <taxon>Gammaproteobacteria</taxon>
        <taxon>Alteromonadales</taxon>
        <taxon>Pseudoalteromonadaceae</taxon>
        <taxon>Pseudoalteromonas</taxon>
    </lineage>
</organism>
<evidence type="ECO:0000256" key="1">
    <source>
        <dbReference type="ARBA" id="ARBA00004429"/>
    </source>
</evidence>
<dbReference type="Pfam" id="PF01478">
    <property type="entry name" value="Peptidase_A24"/>
    <property type="match status" value="1"/>
</dbReference>
<dbReference type="InterPro" id="IPR010627">
    <property type="entry name" value="Prepilin_pept_A24_N"/>
</dbReference>
<dbReference type="InterPro" id="IPR014032">
    <property type="entry name" value="Peptidase_A24A_bac"/>
</dbReference>
<evidence type="ECO:0000256" key="19">
    <source>
        <dbReference type="SAM" id="Phobius"/>
    </source>
</evidence>
<keyword evidence="4" id="KW-0997">Cell inner membrane</keyword>
<evidence type="ECO:0000313" key="22">
    <source>
        <dbReference type="EMBL" id="KID55062.1"/>
    </source>
</evidence>
<keyword evidence="12 19" id="KW-0472">Membrane</keyword>
<dbReference type="PRINTS" id="PR00864">
    <property type="entry name" value="PREPILNPTASE"/>
</dbReference>
<evidence type="ECO:0000256" key="3">
    <source>
        <dbReference type="ARBA" id="ARBA00022475"/>
    </source>
</evidence>
<evidence type="ECO:0000256" key="16">
    <source>
        <dbReference type="ARBA" id="ARBA00071870"/>
    </source>
</evidence>
<dbReference type="GO" id="GO:0005886">
    <property type="term" value="C:plasma membrane"/>
    <property type="evidence" value="ECO:0007669"/>
    <property type="project" value="UniProtKB-SubCell"/>
</dbReference>
<dbReference type="RefSeq" id="WP_039611952.1">
    <property type="nucleotide sequence ID" value="NZ_JWIC01000010.1"/>
</dbReference>
<keyword evidence="7 18" id="KW-0808">Transferase</keyword>
<dbReference type="EC" id="3.4.23.43" evidence="15 18"/>
<keyword evidence="6 18" id="KW-0645">Protease</keyword>
<evidence type="ECO:0000256" key="18">
    <source>
        <dbReference type="RuleBase" id="RU003794"/>
    </source>
</evidence>
<evidence type="ECO:0000256" key="8">
    <source>
        <dbReference type="ARBA" id="ARBA00022691"/>
    </source>
</evidence>
<evidence type="ECO:0000256" key="11">
    <source>
        <dbReference type="ARBA" id="ARBA00022989"/>
    </source>
</evidence>
<evidence type="ECO:0000256" key="4">
    <source>
        <dbReference type="ARBA" id="ARBA00022519"/>
    </source>
</evidence>
<dbReference type="PANTHER" id="PTHR30487:SF0">
    <property type="entry name" value="PREPILIN LEADER PEPTIDASE_N-METHYLTRANSFERASE-RELATED"/>
    <property type="match status" value="1"/>
</dbReference>
<keyword evidence="10 18" id="KW-0378">Hydrolase</keyword>
<evidence type="ECO:0000259" key="21">
    <source>
        <dbReference type="Pfam" id="PF06750"/>
    </source>
</evidence>
<feature type="transmembrane region" description="Helical" evidence="19">
    <location>
        <begin position="271"/>
        <end position="290"/>
    </location>
</feature>
<dbReference type="PANTHER" id="PTHR30487">
    <property type="entry name" value="TYPE 4 PREPILIN-LIKE PROTEINS LEADER PEPTIDE-PROCESSING ENZYME"/>
    <property type="match status" value="1"/>
</dbReference>
<feature type="transmembrane region" description="Helical" evidence="19">
    <location>
        <begin position="12"/>
        <end position="37"/>
    </location>
</feature>
<sequence length="296" mass="32833">MQDVWHLMQQQPWFFLLSVGLTSACIGSFLNVVIYRLPKMMENEWKSECKVILGQHDQSSEQSASHSSSFNLITPRSTCPSCDTQIKAHHNIPILSWLLLKGRCAYCSTSISVRYPCIEMLTAAASLWVAWHFGATFTALLYIVMTWGLIALIFIDIDKMLLPDQLTQPMLWLAIISAVLGLTITVEAAIWGAVAGYLSLWSVYWLFKLLTGKEGMGYGDFKLLAIFGALLGWQALITIILLSSVVGAVIGSIQLAMQGKDKATPIPFGPYLAIAGWLCLFYGDALKIWYLNLLGV</sequence>
<dbReference type="Gene3D" id="1.20.120.1220">
    <property type="match status" value="1"/>
</dbReference>
<comment type="catalytic activity">
    <reaction evidence="14 18">
        <text>Typically cleaves a -Gly-|-Phe- bond to release an N-terminal, basic peptide of 5-8 residues from type IV prepilin, and then N-methylates the new N-terminal amino group, the methyl donor being S-adenosyl-L-methionine.</text>
        <dbReference type="EC" id="3.4.23.43"/>
    </reaction>
</comment>
<dbReference type="Pfam" id="PF06750">
    <property type="entry name" value="A24_N_bact"/>
    <property type="match status" value="1"/>
</dbReference>
<keyword evidence="8" id="KW-0949">S-adenosyl-L-methionine</keyword>
<feature type="transmembrane region" description="Helical" evidence="19">
    <location>
        <begin position="139"/>
        <end position="158"/>
    </location>
</feature>
<keyword evidence="11 19" id="KW-1133">Transmembrane helix</keyword>
<evidence type="ECO:0000256" key="17">
    <source>
        <dbReference type="RuleBase" id="RU003793"/>
    </source>
</evidence>
<gene>
    <name evidence="22" type="ORF">JF50_24925</name>
</gene>
<comment type="function">
    <text evidence="18">Plays an essential role in type IV pili and type II pseudopili formation by proteolytically removing the leader sequence from substrate proteins and subsequently monomethylating the alpha-amino group of the newly exposed N-terminal phenylalanine.</text>
</comment>
<accession>A0A0C1QIZ3</accession>
<comment type="similarity">
    <text evidence="2 17">Belongs to the peptidase A24 family.</text>
</comment>
<feature type="domain" description="Prepilin peptidase A24 N-terminal" evidence="21">
    <location>
        <begin position="22"/>
        <end position="133"/>
    </location>
</feature>
<dbReference type="GO" id="GO:0008168">
    <property type="term" value="F:methyltransferase activity"/>
    <property type="evidence" value="ECO:0007669"/>
    <property type="project" value="UniProtKB-KW"/>
</dbReference>
<feature type="domain" description="Prepilin type IV endopeptidase peptidase" evidence="20">
    <location>
        <begin position="143"/>
        <end position="251"/>
    </location>
</feature>
<evidence type="ECO:0000256" key="7">
    <source>
        <dbReference type="ARBA" id="ARBA00022679"/>
    </source>
</evidence>
<dbReference type="InterPro" id="IPR000045">
    <property type="entry name" value="Prepilin_IV_endopep_pep"/>
</dbReference>
<evidence type="ECO:0000256" key="10">
    <source>
        <dbReference type="ARBA" id="ARBA00022801"/>
    </source>
</evidence>
<evidence type="ECO:0000256" key="5">
    <source>
        <dbReference type="ARBA" id="ARBA00022603"/>
    </source>
</evidence>
<comment type="subcellular location">
    <subcellularLocation>
        <location evidence="1">Cell inner membrane</location>
        <topology evidence="1">Multi-pass membrane protein</topology>
    </subcellularLocation>
    <subcellularLocation>
        <location evidence="18">Cell membrane</location>
        <topology evidence="18">Multi-pass membrane protein</topology>
    </subcellularLocation>
</comment>
<protein>
    <recommendedName>
        <fullName evidence="16 18">Prepilin leader peptidase/N-methyltransferase</fullName>
        <ecNumber evidence="18">2.1.1.-</ecNumber>
        <ecNumber evidence="15 18">3.4.23.43</ecNumber>
    </recommendedName>
</protein>
<feature type="transmembrane region" description="Helical" evidence="19">
    <location>
        <begin position="223"/>
        <end position="250"/>
    </location>
</feature>
<dbReference type="AlphaFoldDB" id="A0A0C1QIZ3"/>
<evidence type="ECO:0000256" key="6">
    <source>
        <dbReference type="ARBA" id="ARBA00022670"/>
    </source>
</evidence>
<dbReference type="EC" id="2.1.1.-" evidence="18"/>
<keyword evidence="9 18" id="KW-0812">Transmembrane</keyword>
<evidence type="ECO:0000256" key="15">
    <source>
        <dbReference type="ARBA" id="ARBA00067082"/>
    </source>
</evidence>
<evidence type="ECO:0000313" key="23">
    <source>
        <dbReference type="Proteomes" id="UP000031327"/>
    </source>
</evidence>
<dbReference type="GO" id="GO:0004190">
    <property type="term" value="F:aspartic-type endopeptidase activity"/>
    <property type="evidence" value="ECO:0007669"/>
    <property type="project" value="UniProtKB-EC"/>
</dbReference>
<evidence type="ECO:0000259" key="20">
    <source>
        <dbReference type="Pfam" id="PF01478"/>
    </source>
</evidence>
<dbReference type="FunFam" id="1.20.120.1220:FF:000001">
    <property type="entry name" value="Type 4 prepilin-like proteins leader peptide-processing enzyme"/>
    <property type="match status" value="1"/>
</dbReference>
<evidence type="ECO:0000256" key="12">
    <source>
        <dbReference type="ARBA" id="ARBA00023136"/>
    </source>
</evidence>
<dbReference type="GO" id="GO:0032259">
    <property type="term" value="P:methylation"/>
    <property type="evidence" value="ECO:0007669"/>
    <property type="project" value="UniProtKB-KW"/>
</dbReference>
<proteinExistence type="inferred from homology"/>
<evidence type="ECO:0000256" key="14">
    <source>
        <dbReference type="ARBA" id="ARBA00050401"/>
    </source>
</evidence>
<comment type="caution">
    <text evidence="22">The sequence shown here is derived from an EMBL/GenBank/DDBJ whole genome shotgun (WGS) entry which is preliminary data.</text>
</comment>
<keyword evidence="13 18" id="KW-0511">Multifunctional enzyme</keyword>
<dbReference type="Proteomes" id="UP000031327">
    <property type="component" value="Unassembled WGS sequence"/>
</dbReference>
<evidence type="ECO:0000256" key="9">
    <source>
        <dbReference type="ARBA" id="ARBA00022692"/>
    </source>
</evidence>
<dbReference type="InterPro" id="IPR050882">
    <property type="entry name" value="Prepilin_peptidase/N-MTase"/>
</dbReference>